<keyword evidence="6 7" id="KW-0472">Membrane</keyword>
<feature type="transmembrane region" description="Helical" evidence="7">
    <location>
        <begin position="829"/>
        <end position="851"/>
    </location>
</feature>
<dbReference type="InterPro" id="IPR004869">
    <property type="entry name" value="MMPL_dom"/>
</dbReference>
<gene>
    <name evidence="9" type="ORF">BN000_05757</name>
</gene>
<dbReference type="FunFam" id="1.20.1640.10:FF:000020">
    <property type="entry name" value="Transmembrane transport protein MmpL10"/>
    <property type="match status" value="1"/>
</dbReference>
<evidence type="ECO:0000256" key="7">
    <source>
        <dbReference type="SAM" id="Phobius"/>
    </source>
</evidence>
<feature type="transmembrane region" description="Helical" evidence="7">
    <location>
        <begin position="796"/>
        <end position="817"/>
    </location>
</feature>
<proteinExistence type="inferred from homology"/>
<comment type="subcellular location">
    <subcellularLocation>
        <location evidence="1">Cell membrane</location>
        <topology evidence="1">Multi-pass membrane protein</topology>
    </subcellularLocation>
</comment>
<dbReference type="EMBL" id="CTEC01000002">
    <property type="protein sequence ID" value="CQD22881.1"/>
    <property type="molecule type" value="Genomic_DNA"/>
</dbReference>
<dbReference type="PANTHER" id="PTHR33406">
    <property type="entry name" value="MEMBRANE PROTEIN MJ1562-RELATED"/>
    <property type="match status" value="1"/>
</dbReference>
<keyword evidence="10" id="KW-1185">Reference proteome</keyword>
<dbReference type="NCBIfam" id="TIGR00833">
    <property type="entry name" value="actII"/>
    <property type="match status" value="1"/>
</dbReference>
<comment type="similarity">
    <text evidence="2">Belongs to the resistance-nodulation-cell division (RND) (TC 2.A.6) family. MmpL subfamily.</text>
</comment>
<keyword evidence="5 7" id="KW-1133">Transmembrane helix</keyword>
<feature type="transmembrane region" description="Helical" evidence="7">
    <location>
        <begin position="332"/>
        <end position="361"/>
    </location>
</feature>
<name>A0A0U1DXB2_9MYCO</name>
<evidence type="ECO:0000256" key="2">
    <source>
        <dbReference type="ARBA" id="ARBA00010157"/>
    </source>
</evidence>
<dbReference type="InterPro" id="IPR050545">
    <property type="entry name" value="Mycobact_MmpL"/>
</dbReference>
<dbReference type="AlphaFoldDB" id="A0A0U1DXB2"/>
<feature type="transmembrane region" description="Helical" evidence="7">
    <location>
        <begin position="258"/>
        <end position="282"/>
    </location>
</feature>
<accession>A0A0U1DXB2</accession>
<keyword evidence="3" id="KW-1003">Cell membrane</keyword>
<organism evidence="9 10">
    <name type="scientific">Mycobacterium europaeum</name>
    <dbReference type="NCBI Taxonomy" id="761804"/>
    <lineage>
        <taxon>Bacteria</taxon>
        <taxon>Bacillati</taxon>
        <taxon>Actinomycetota</taxon>
        <taxon>Actinomycetes</taxon>
        <taxon>Mycobacteriales</taxon>
        <taxon>Mycobacteriaceae</taxon>
        <taxon>Mycobacterium</taxon>
        <taxon>Mycobacterium simiae complex</taxon>
    </lineage>
</organism>
<feature type="transmembrane region" description="Helical" evidence="7">
    <location>
        <begin position="201"/>
        <end position="220"/>
    </location>
</feature>
<dbReference type="FunFam" id="1.20.1640.10:FF:000018">
    <property type="entry name" value="Transmembrane transport protein MmpL10"/>
    <property type="match status" value="1"/>
</dbReference>
<keyword evidence="4 7" id="KW-0812">Transmembrane</keyword>
<feature type="domain" description="Membrane transport protein MMPL" evidence="8">
    <location>
        <begin position="610"/>
        <end position="947"/>
    </location>
</feature>
<dbReference type="Gene3D" id="1.20.1640.10">
    <property type="entry name" value="Multidrug efflux transporter AcrB transmembrane domain"/>
    <property type="match status" value="2"/>
</dbReference>
<dbReference type="Proteomes" id="UP000199601">
    <property type="component" value="Unassembled WGS sequence"/>
</dbReference>
<protein>
    <submittedName>
        <fullName evidence="9">Mmp14A protein</fullName>
    </submittedName>
</protein>
<dbReference type="PANTHER" id="PTHR33406:SF6">
    <property type="entry name" value="MEMBRANE PROTEIN YDGH-RELATED"/>
    <property type="match status" value="1"/>
</dbReference>
<sequence length="968" mass="105432">MSDVQSGDVQMENARQSRPFIARMIHALSIPIILGWLGIAVIIAIGVPPLEQVEAENAVPLSPVAAPSFKAMEHLGQDFKETNSGALAMIVLESQQPLGEAAHQYYNQLIRELRADKKHVQNVQDFWGDPVTSKAAESSDGKAVYVQVQLAGGQGGASGDESVAAIRQIVAKTPTPNGLKAYVTGPAPTVADMNIAGQKTVMLVTVTSLAVIFLTLLIVYRSILTVILLLLMVGLQLQVARGIVAFLGHLQLVGLTTFAVNLLVAAVIATGTDYGIFFVGRYQEARQAGEDRETAFYTTFGSVAKVVLASGLTIAGAVFCLNFTRLPYFQPLGIPCAVGITIAVLVALTLAPALLVVAGRFGVFDPKRVITTHRWRRIGTAIVRWPAPILITTLAIALIGLLTLPNYNPSYDDQKFIPTDIPASVGNAAAQRHFPQSRTMMPEILLLESDHDLRNPADMIVLNKVAKGVLAVPGVSTVQSVTRPEGIPLEHTTIPWIVSMSQSSQQINMAFQKDRMDDMLKQAEMLGRMIQIMQHMYGLMKELVATTHHMVGTTHEMQQITDELRDKISDFEDFFRPIRSYFYWERHCYDIPVCFSLRSIFDALDGVDEITDKLKELVADLDQLDVLLPQMVVLLPPMIESMQSMRTMMLTMHSTMSGVMGQMESQGNNSAAMGQAFDQSRNEDSFYLPPGIINDSEAFKRVEKIFMSPDGKDVRMLISQKGDPATPEGLSRVEPIKTAAEEALKGTPLEDAKVYLTGTAAITKDIVDGSKWDLLIAGVAAICLIFIIMLIMTRSFIAALVIVGTVLLSMGASYGLSVLVWQNLLGLQLHWTVLSTSVIVLLAVGSDYNLLLVSRMKEELAAGINTGIIRAMAGTGKVVTNAGLVFAFTMASMGVSDLRSVAQTGTTIGLGLLFDTLVVRAFMTPSVAALLGRWFWWPQRVRPRPASSLLRPLGPRPLVRSLLLKQPL</sequence>
<feature type="transmembrane region" description="Helical" evidence="7">
    <location>
        <begin position="20"/>
        <end position="47"/>
    </location>
</feature>
<reference evidence="10" key="1">
    <citation type="submission" date="2015-03" db="EMBL/GenBank/DDBJ databases">
        <authorList>
            <person name="Urmite Genomes"/>
        </authorList>
    </citation>
    <scope>NUCLEOTIDE SEQUENCE [LARGE SCALE GENOMIC DNA]</scope>
    <source>
        <strain evidence="10">CSUR P1344</strain>
    </source>
</reference>
<evidence type="ECO:0000256" key="1">
    <source>
        <dbReference type="ARBA" id="ARBA00004651"/>
    </source>
</evidence>
<evidence type="ECO:0000256" key="6">
    <source>
        <dbReference type="ARBA" id="ARBA00023136"/>
    </source>
</evidence>
<dbReference type="SUPFAM" id="SSF82866">
    <property type="entry name" value="Multidrug efflux transporter AcrB transmembrane domain"/>
    <property type="match status" value="2"/>
</dbReference>
<feature type="transmembrane region" description="Helical" evidence="7">
    <location>
        <begin position="878"/>
        <end position="896"/>
    </location>
</feature>
<evidence type="ECO:0000256" key="5">
    <source>
        <dbReference type="ARBA" id="ARBA00022989"/>
    </source>
</evidence>
<evidence type="ECO:0000256" key="4">
    <source>
        <dbReference type="ARBA" id="ARBA00022692"/>
    </source>
</evidence>
<feature type="transmembrane region" description="Helical" evidence="7">
    <location>
        <begin position="227"/>
        <end position="252"/>
    </location>
</feature>
<dbReference type="Pfam" id="PF03176">
    <property type="entry name" value="MMPL"/>
    <property type="match status" value="2"/>
</dbReference>
<dbReference type="GO" id="GO:0005886">
    <property type="term" value="C:plasma membrane"/>
    <property type="evidence" value="ECO:0007669"/>
    <property type="project" value="UniProtKB-SubCell"/>
</dbReference>
<feature type="transmembrane region" description="Helical" evidence="7">
    <location>
        <begin position="303"/>
        <end position="326"/>
    </location>
</feature>
<evidence type="ECO:0000313" key="9">
    <source>
        <dbReference type="EMBL" id="CQD22881.1"/>
    </source>
</evidence>
<evidence type="ECO:0000256" key="3">
    <source>
        <dbReference type="ARBA" id="ARBA00022475"/>
    </source>
</evidence>
<dbReference type="InterPro" id="IPR004707">
    <property type="entry name" value="MmpL_fam"/>
</dbReference>
<feature type="transmembrane region" description="Helical" evidence="7">
    <location>
        <begin position="772"/>
        <end position="791"/>
    </location>
</feature>
<evidence type="ECO:0000313" key="10">
    <source>
        <dbReference type="Proteomes" id="UP000199601"/>
    </source>
</evidence>
<feature type="domain" description="Membrane transport protein MMPL" evidence="8">
    <location>
        <begin position="61"/>
        <end position="389"/>
    </location>
</feature>
<feature type="transmembrane region" description="Helical" evidence="7">
    <location>
        <begin position="908"/>
        <end position="936"/>
    </location>
</feature>
<evidence type="ECO:0000259" key="8">
    <source>
        <dbReference type="Pfam" id="PF03176"/>
    </source>
</evidence>
<feature type="transmembrane region" description="Helical" evidence="7">
    <location>
        <begin position="382"/>
        <end position="404"/>
    </location>
</feature>
<dbReference type="RefSeq" id="WP_208859466.1">
    <property type="nucleotide sequence ID" value="NZ_CTEC01000002.1"/>
</dbReference>